<dbReference type="GO" id="GO:0008047">
    <property type="term" value="F:enzyme activator activity"/>
    <property type="evidence" value="ECO:0007669"/>
    <property type="project" value="InterPro"/>
</dbReference>
<dbReference type="InterPro" id="IPR000671">
    <property type="entry name" value="Peptidase_A31"/>
</dbReference>
<dbReference type="OrthoDB" id="3173483at2"/>
<dbReference type="NCBIfam" id="NF011664">
    <property type="entry name" value="PRK15084.1"/>
    <property type="match status" value="1"/>
</dbReference>
<dbReference type="PRINTS" id="PR00446">
    <property type="entry name" value="HYDRGNUPTAKE"/>
</dbReference>
<sequence>MSKSSTETGKVIFWSLRQKFVDSDDDIPEEAQQVMYYSLAIGHHVGMIDCLKTELECPLDGYQAWVNALPEGEARRKLQGLITFGEINIDATHTNMLALALDGFAKDSDSPYQAWSATLIRLLGEIEREPAIYLIVKRQPMGDAARQTQPSFSMESEYSAENSPSEKLLSSENQASVQNLMLAVGNSMMGDDGAGPMLFDLMQQKPIDGWMAINGGSSPESVSHQVRALKPQRLLIVDAADIGLAPGEIRIIDPDDIAEMFIMSTHNLPLNFLIDQLKEDVGEIIFLGIQPDLVGFYMPMNDKVIAAVEQVYQALPAWNGLGGFKLFDGE</sequence>
<dbReference type="NCBIfam" id="TIGR00142">
    <property type="entry name" value="hycI"/>
    <property type="match status" value="1"/>
</dbReference>
<feature type="compositionally biased region" description="Polar residues" evidence="1">
    <location>
        <begin position="146"/>
        <end position="171"/>
    </location>
</feature>
<keyword evidence="2" id="KW-0378">Hydrolase</keyword>
<dbReference type="EMBL" id="UGUA01000002">
    <property type="protein sequence ID" value="SUC36983.1"/>
    <property type="molecule type" value="Genomic_DNA"/>
</dbReference>
<dbReference type="Gene3D" id="3.40.50.1450">
    <property type="entry name" value="HybD-like"/>
    <property type="match status" value="1"/>
</dbReference>
<dbReference type="PANTHER" id="PTHR30302">
    <property type="entry name" value="HYDROGENASE 1 MATURATION PROTEASE"/>
    <property type="match status" value="1"/>
</dbReference>
<feature type="region of interest" description="Disordered" evidence="1">
    <location>
        <begin position="145"/>
        <end position="171"/>
    </location>
</feature>
<dbReference type="SUPFAM" id="SSF53163">
    <property type="entry name" value="HybD-like"/>
    <property type="match status" value="1"/>
</dbReference>
<dbReference type="CDD" id="cd06067">
    <property type="entry name" value="H2MP_MemB-H2evol"/>
    <property type="match status" value="1"/>
</dbReference>
<dbReference type="Pfam" id="PF07450">
    <property type="entry name" value="HycH"/>
    <property type="match status" value="1"/>
</dbReference>
<dbReference type="PANTHER" id="PTHR30302:SF4">
    <property type="entry name" value="HYDROGENASE 3 MATURATION PROTEASE"/>
    <property type="match status" value="1"/>
</dbReference>
<accession>A0A379G8S9</accession>
<dbReference type="AlphaFoldDB" id="A0A379G8S9"/>
<dbReference type="NCBIfam" id="TIGR00072">
    <property type="entry name" value="hydrog_prot"/>
    <property type="match status" value="1"/>
</dbReference>
<reference evidence="2 3" key="1">
    <citation type="submission" date="2018-06" db="EMBL/GenBank/DDBJ databases">
        <authorList>
            <consortium name="Pathogen Informatics"/>
            <person name="Doyle S."/>
        </authorList>
    </citation>
    <scope>NUCLEOTIDE SEQUENCE [LARGE SCALE GENOMIC DNA]</scope>
    <source>
        <strain evidence="2 3">NCTC12026</strain>
    </source>
</reference>
<dbReference type="Pfam" id="PF01750">
    <property type="entry name" value="HycI"/>
    <property type="match status" value="1"/>
</dbReference>
<dbReference type="InterPro" id="IPR010005">
    <property type="entry name" value="Formate_DH_maturation_HycH"/>
</dbReference>
<dbReference type="InterPro" id="IPR004420">
    <property type="entry name" value="Pept_A31_hyd_mat_HycI"/>
</dbReference>
<evidence type="ECO:0000313" key="2">
    <source>
        <dbReference type="EMBL" id="SUC36983.1"/>
    </source>
</evidence>
<dbReference type="EC" id="3.4.23.51" evidence="2"/>
<gene>
    <name evidence="2" type="primary">hycI</name>
    <name evidence="2" type="ORF">NCTC12026_03428</name>
</gene>
<name>A0A379G8S9_9GAMM</name>
<evidence type="ECO:0000256" key="1">
    <source>
        <dbReference type="SAM" id="MobiDB-lite"/>
    </source>
</evidence>
<keyword evidence="2" id="KW-0645">Protease</keyword>
<evidence type="ECO:0000313" key="3">
    <source>
        <dbReference type="Proteomes" id="UP000255129"/>
    </source>
</evidence>
<dbReference type="GO" id="GO:0016485">
    <property type="term" value="P:protein processing"/>
    <property type="evidence" value="ECO:0007669"/>
    <property type="project" value="TreeGrafter"/>
</dbReference>
<organism evidence="2 3">
    <name type="scientific">Providencia rustigianii</name>
    <dbReference type="NCBI Taxonomy" id="158850"/>
    <lineage>
        <taxon>Bacteria</taxon>
        <taxon>Pseudomonadati</taxon>
        <taxon>Pseudomonadota</taxon>
        <taxon>Gammaproteobacteria</taxon>
        <taxon>Enterobacterales</taxon>
        <taxon>Morganellaceae</taxon>
        <taxon>Providencia</taxon>
    </lineage>
</organism>
<protein>
    <submittedName>
        <fullName evidence="2">Hydrogenase 3 maturation protease</fullName>
        <ecNumber evidence="2">3.4.23.51</ecNumber>
    </submittedName>
</protein>
<dbReference type="Proteomes" id="UP000255129">
    <property type="component" value="Unassembled WGS sequence"/>
</dbReference>
<dbReference type="GO" id="GO:0004175">
    <property type="term" value="F:endopeptidase activity"/>
    <property type="evidence" value="ECO:0007669"/>
    <property type="project" value="TreeGrafter"/>
</dbReference>
<proteinExistence type="predicted"/>
<dbReference type="InterPro" id="IPR023430">
    <property type="entry name" value="Pept_HybD-like_dom_sf"/>
</dbReference>